<evidence type="ECO:0000256" key="3">
    <source>
        <dbReference type="ARBA" id="ARBA00022475"/>
    </source>
</evidence>
<dbReference type="RefSeq" id="WP_197487504.1">
    <property type="nucleotide sequence ID" value="NZ_CP015961.1"/>
</dbReference>
<keyword evidence="3 7" id="KW-1003">Cell membrane</keyword>
<dbReference type="InterPro" id="IPR032816">
    <property type="entry name" value="VTT_dom"/>
</dbReference>
<evidence type="ECO:0000313" key="10">
    <source>
        <dbReference type="Proteomes" id="UP000186104"/>
    </source>
</evidence>
<feature type="transmembrane region" description="Helical" evidence="7">
    <location>
        <begin position="21"/>
        <end position="41"/>
    </location>
</feature>
<dbReference type="KEGG" id="dtm:BJL86_1666"/>
<evidence type="ECO:0000313" key="9">
    <source>
        <dbReference type="EMBL" id="ANI92442.1"/>
    </source>
</evidence>
<evidence type="ECO:0000256" key="2">
    <source>
        <dbReference type="ARBA" id="ARBA00008640"/>
    </source>
</evidence>
<feature type="transmembrane region" description="Helical" evidence="7">
    <location>
        <begin position="85"/>
        <end position="110"/>
    </location>
</feature>
<evidence type="ECO:0000256" key="1">
    <source>
        <dbReference type="ARBA" id="ARBA00004651"/>
    </source>
</evidence>
<keyword evidence="4 7" id="KW-0812">Transmembrane</keyword>
<name>A0A173LP04_9ACTN</name>
<feature type="transmembrane region" description="Helical" evidence="7">
    <location>
        <begin position="170"/>
        <end position="188"/>
    </location>
</feature>
<evidence type="ECO:0000256" key="5">
    <source>
        <dbReference type="ARBA" id="ARBA00022989"/>
    </source>
</evidence>
<feature type="transmembrane region" description="Helical" evidence="7">
    <location>
        <begin position="53"/>
        <end position="73"/>
    </location>
</feature>
<evidence type="ECO:0000259" key="8">
    <source>
        <dbReference type="Pfam" id="PF09335"/>
    </source>
</evidence>
<comment type="similarity">
    <text evidence="2 7">Belongs to the TVP38/TMEM64 family.</text>
</comment>
<dbReference type="GO" id="GO:0005886">
    <property type="term" value="C:plasma membrane"/>
    <property type="evidence" value="ECO:0007669"/>
    <property type="project" value="UniProtKB-SubCell"/>
</dbReference>
<dbReference type="PANTHER" id="PTHR12677:SF59">
    <property type="entry name" value="GOLGI APPARATUS MEMBRANE PROTEIN TVP38-RELATED"/>
    <property type="match status" value="1"/>
</dbReference>
<organism evidence="9 10">
    <name type="scientific">Dietzia timorensis</name>
    <dbReference type="NCBI Taxonomy" id="499555"/>
    <lineage>
        <taxon>Bacteria</taxon>
        <taxon>Bacillati</taxon>
        <taxon>Actinomycetota</taxon>
        <taxon>Actinomycetes</taxon>
        <taxon>Mycobacteriales</taxon>
        <taxon>Dietziaceae</taxon>
        <taxon>Dietzia</taxon>
    </lineage>
</organism>
<feature type="transmembrane region" description="Helical" evidence="7">
    <location>
        <begin position="200"/>
        <end position="217"/>
    </location>
</feature>
<dbReference type="Pfam" id="PF09335">
    <property type="entry name" value="VTT_dom"/>
    <property type="match status" value="1"/>
</dbReference>
<keyword evidence="5 7" id="KW-1133">Transmembrane helix</keyword>
<keyword evidence="6 7" id="KW-0472">Membrane</keyword>
<proteinExistence type="inferred from homology"/>
<keyword evidence="10" id="KW-1185">Reference proteome</keyword>
<protein>
    <recommendedName>
        <fullName evidence="7">TVP38/TMEM64 family membrane protein</fullName>
    </recommendedName>
</protein>
<comment type="subcellular location">
    <subcellularLocation>
        <location evidence="1 7">Cell membrane</location>
        <topology evidence="1 7">Multi-pass membrane protein</topology>
    </subcellularLocation>
</comment>
<reference evidence="9 10" key="1">
    <citation type="submission" date="2016-06" db="EMBL/GenBank/DDBJ databases">
        <title>Complete genome sequence of a saline-alkali tolerant type strain Dietzia timorensis ID05-A0528T.</title>
        <authorList>
            <person name="Wu X."/>
        </authorList>
    </citation>
    <scope>NUCLEOTIDE SEQUENCE [LARGE SCALE GENOMIC DNA]</scope>
    <source>
        <strain evidence="9 10">ID05-A0528</strain>
    </source>
</reference>
<feature type="transmembrane region" description="Helical" evidence="7">
    <location>
        <begin position="138"/>
        <end position="158"/>
    </location>
</feature>
<dbReference type="Proteomes" id="UP000186104">
    <property type="component" value="Chromosome"/>
</dbReference>
<dbReference type="PANTHER" id="PTHR12677">
    <property type="entry name" value="GOLGI APPARATUS MEMBRANE PROTEIN TVP38-RELATED"/>
    <property type="match status" value="1"/>
</dbReference>
<sequence length="239" mass="24917">MTKDNEPAEDGKGGHVPVMRVAVFVLALVALFVAAALLPLPELADIRVWSVELGPWFVVAFFVVHAAACILPIPRSTFTYAASVLFAPGTALAVCLGASAISAGAAFYGIRRFGYDVAAPLRSHPRLDGINTHLARRGWAAVLSLRMVPAVPFSVLNYAAALTPMGWKSFLVATMVGSIPGTAAAIVFGNSLTTGAGEKALVATVVIAGLGLIGLFIDSRVPTRPPKAERGDAPDTEVR</sequence>
<dbReference type="AlphaFoldDB" id="A0A173LP04"/>
<evidence type="ECO:0000256" key="4">
    <source>
        <dbReference type="ARBA" id="ARBA00022692"/>
    </source>
</evidence>
<accession>A0A173LP04</accession>
<evidence type="ECO:0000256" key="7">
    <source>
        <dbReference type="RuleBase" id="RU366058"/>
    </source>
</evidence>
<dbReference type="InterPro" id="IPR015414">
    <property type="entry name" value="TMEM64"/>
</dbReference>
<dbReference type="EMBL" id="CP015961">
    <property type="protein sequence ID" value="ANI92442.1"/>
    <property type="molecule type" value="Genomic_DNA"/>
</dbReference>
<evidence type="ECO:0000256" key="6">
    <source>
        <dbReference type="ARBA" id="ARBA00023136"/>
    </source>
</evidence>
<gene>
    <name evidence="9" type="ORF">BJL86_1666</name>
</gene>
<dbReference type="STRING" id="499555.BJL86_1666"/>
<feature type="domain" description="VTT" evidence="8">
    <location>
        <begin position="73"/>
        <end position="190"/>
    </location>
</feature>